<dbReference type="InterPro" id="IPR013783">
    <property type="entry name" value="Ig-like_fold"/>
</dbReference>
<dbReference type="PANTHER" id="PTHR13246">
    <property type="entry name" value="ENDO BETA N-ACETYLGLUCOSAMINIDASE"/>
    <property type="match status" value="1"/>
</dbReference>
<feature type="domain" description="PKD" evidence="3">
    <location>
        <begin position="673"/>
        <end position="739"/>
    </location>
</feature>
<feature type="signal peptide" evidence="1">
    <location>
        <begin position="1"/>
        <end position="20"/>
    </location>
</feature>
<dbReference type="SUPFAM" id="SSF49785">
    <property type="entry name" value="Galactose-binding domain-like"/>
    <property type="match status" value="2"/>
</dbReference>
<dbReference type="InterPro" id="IPR032979">
    <property type="entry name" value="ENGase"/>
</dbReference>
<evidence type="ECO:0000313" key="4">
    <source>
        <dbReference type="EMBL" id="RKT50132.1"/>
    </source>
</evidence>
<feature type="chain" id="PRO_5019813638" evidence="1">
    <location>
        <begin position="21"/>
        <end position="1444"/>
    </location>
</feature>
<keyword evidence="1" id="KW-0732">Signal</keyword>
<organism evidence="4 5">
    <name type="scientific">Coprobacter fastidiosus NSB1 = JCM 33896</name>
    <dbReference type="NCBI Taxonomy" id="1349822"/>
    <lineage>
        <taxon>Bacteria</taxon>
        <taxon>Pseudomonadati</taxon>
        <taxon>Bacteroidota</taxon>
        <taxon>Bacteroidia</taxon>
        <taxon>Bacteroidales</taxon>
        <taxon>Barnesiellaceae</taxon>
        <taxon>Coprobacter</taxon>
    </lineage>
</organism>
<dbReference type="InterPro" id="IPR000421">
    <property type="entry name" value="FA58C"/>
</dbReference>
<dbReference type="InterPro" id="IPR026444">
    <property type="entry name" value="Secre_tail"/>
</dbReference>
<dbReference type="CDD" id="cd00146">
    <property type="entry name" value="PKD"/>
    <property type="match status" value="1"/>
</dbReference>
<dbReference type="Pfam" id="PF18962">
    <property type="entry name" value="Por_Secre_tail"/>
    <property type="match status" value="1"/>
</dbReference>
<comment type="caution">
    <text evidence="4">The sequence shown here is derived from an EMBL/GenBank/DDBJ whole genome shotgun (WGS) entry which is preliminary data.</text>
</comment>
<protein>
    <submittedName>
        <fullName evidence="4">Putative secreted protein (Por secretion system target)</fullName>
    </submittedName>
</protein>
<dbReference type="InterPro" id="IPR035986">
    <property type="entry name" value="PKD_dom_sf"/>
</dbReference>
<dbReference type="InterPro" id="IPR005201">
    <property type="entry name" value="TIM_ENGase"/>
</dbReference>
<dbReference type="Gene3D" id="2.60.40.10">
    <property type="entry name" value="Immunoglobulins"/>
    <property type="match status" value="1"/>
</dbReference>
<dbReference type="NCBIfam" id="TIGR04183">
    <property type="entry name" value="Por_Secre_tail"/>
    <property type="match status" value="1"/>
</dbReference>
<dbReference type="GeneID" id="92928074"/>
<feature type="domain" description="F5/8 type C" evidence="2">
    <location>
        <begin position="732"/>
        <end position="887"/>
    </location>
</feature>
<dbReference type="SUPFAM" id="SSF49299">
    <property type="entry name" value="PKD domain"/>
    <property type="match status" value="1"/>
</dbReference>
<dbReference type="SMART" id="SM00089">
    <property type="entry name" value="PKD"/>
    <property type="match status" value="1"/>
</dbReference>
<dbReference type="GO" id="GO:0005829">
    <property type="term" value="C:cytosol"/>
    <property type="evidence" value="ECO:0007669"/>
    <property type="project" value="UniProtKB-SubCell"/>
</dbReference>
<dbReference type="EMBL" id="RBXN01000008">
    <property type="protein sequence ID" value="RKT50132.1"/>
    <property type="molecule type" value="Genomic_DNA"/>
</dbReference>
<dbReference type="Pfam" id="PF00754">
    <property type="entry name" value="F5_F8_type_C"/>
    <property type="match status" value="1"/>
</dbReference>
<dbReference type="Pfam" id="PF21910">
    <property type="entry name" value="GH85_C"/>
    <property type="match status" value="1"/>
</dbReference>
<sequence length="1444" mass="161884">MKVKKLFFLVLLFLWSGQIAMSQQPYAPCWHPLNLKGWNPSMDPDFQFNKATIKLQPRFQNINLNANPYQHYEGQLCAMITMNDACSTTPSQDAFNFIGCNPTFWQYIDILVWWGGSASEGIIVPPSAPAIDVAHMNGVKILGTIFFPPSAYGGTGEWIDQMLTMENGEYIYAKKLYEIAVAYGFDGWMINEETYHGGNPGWSGFIKEFEDCKKADGNDHMIIGWYDNSMNVSSRQGLLQNGIYYMQEYASSKHINENLQRWLGFGWDEEDFVQRNYMGCQQDIASDEFSKIFSKNKHNASVFIFKPEETTWKKFVGNLIGKPSASGETAYSAMKSSFKAESTYWVQNANPSSTDGWSAQVCALSTAMSERSVIQNTPFITSFSAGLGKHRFVNGEKRNTQDWYHRGMQDILPTWRWWTEAGCNLSFDYNWDDAYNNGTSISVEGSLTANRDNLIRLFKTNMIIKSGDKVQLVYKTSVSGSIEVKLGTSNNTFDLETFKLNTVKTENGWTIGEADLSSISGKTVCVIALNFKSTSTTSSYTASLGQLGIFNKSYTPSALPVTNLKTESKLTTEGGDLRITWDVQESTDVHHYNIYMTQGNERKLIGQTRNGGFYIPEFKRTSTNETSVKIEVVTVSNDYKEGIPSVLEVKYPSREQITVKCYASQTLVKTGTNVTITAEADNSPTSYTWAIPQNATLVSGQGTSKAVFSFSQEGLYDISVTVANEVASVTYSQSNMIEVNNDKSLELVSVDKSIYSCSKWNEGDNEAPEYLLDGKYSSDDVTMHEKWCASGNREYTVIIDLEQIYNIYRTRIMDCQVAESGDNFNNYRIYISKDAQDWKPVIEKTEQRSVKIKDDYIAPTEGRYVKLNIYDKSPFTIRVWEFEIYGTELGEHSIQQQEDLVMGLSAEQENKLTFDWGGEADDDYAFTVESFNENLLTTEIGKIDLQAKTVSYKMKTGTEQGVAKVAVHFRKGEYTRSTIFNVNVTDLENINRAAGKIATILKAGTSYDEDDGMTQYPSIKKHIEYLTDENDETFAMTSYDEVDTELEFDLGAIYGINKVEIVLKNISGVTAVPKNLKFYAADDETKEYREFISKSCNVGTNTYEISRQNMRFVKLVLPATDELMGYAVCEVRIFGKEVADKYMPLELSGYNIDIIAESTPIQSSSVAMSTQTNNLPSFVWVSRSILPEYGLPESGKITSQSGVRYQLAPYNGANAVKSVGKENAILSLNKGVKAKKIHILVTAGPGDSPYSTTKAAYARVRYTDGTTADHNNGSFFWMRRFNNLNESDQQVTANPIAIKGIKGYNWNSEALFDSECCLAEISINTNPEKEIASVELQGYQNDEWGYILAATAEEVSWIVGIEKSTADNSEIKIYPNPVRKGNSLTVETTDAKTIRLMTLQGVTISNQNINTPITTIQTDNLTTGTYLLIISGKDYTKTMKIIVK</sequence>
<dbReference type="Gene3D" id="2.60.120.260">
    <property type="entry name" value="Galactose-binding domain-like"/>
    <property type="match status" value="3"/>
</dbReference>
<dbReference type="InterPro" id="IPR008979">
    <property type="entry name" value="Galactose-bd-like_sf"/>
</dbReference>
<gene>
    <name evidence="4" type="ORF">BC742_2237</name>
</gene>
<keyword evidence="5" id="KW-1185">Reference proteome</keyword>
<proteinExistence type="predicted"/>
<accession>A0A495VLL7</accession>
<evidence type="ECO:0000313" key="5">
    <source>
        <dbReference type="Proteomes" id="UP000269493"/>
    </source>
</evidence>
<dbReference type="OrthoDB" id="721713at2"/>
<dbReference type="Pfam" id="PF00801">
    <property type="entry name" value="PKD"/>
    <property type="match status" value="1"/>
</dbReference>
<dbReference type="Gene3D" id="3.20.20.80">
    <property type="entry name" value="Glycosidases"/>
    <property type="match status" value="1"/>
</dbReference>
<dbReference type="InterPro" id="IPR054110">
    <property type="entry name" value="EndoD-like_D2"/>
</dbReference>
<evidence type="ECO:0000259" key="2">
    <source>
        <dbReference type="PROSITE" id="PS50022"/>
    </source>
</evidence>
<dbReference type="PROSITE" id="PS50022">
    <property type="entry name" value="FA58C_3"/>
    <property type="match status" value="1"/>
</dbReference>
<dbReference type="PANTHER" id="PTHR13246:SF1">
    <property type="entry name" value="CYTOSOLIC ENDO-BETA-N-ACETYLGLUCOSAMINIDASE"/>
    <property type="match status" value="1"/>
</dbReference>
<name>A0A495VLL7_9BACT</name>
<dbReference type="InterPro" id="IPR000601">
    <property type="entry name" value="PKD_dom"/>
</dbReference>
<dbReference type="Proteomes" id="UP000269493">
    <property type="component" value="Unassembled WGS sequence"/>
</dbReference>
<reference evidence="4 5" key="1">
    <citation type="submission" date="2018-10" db="EMBL/GenBank/DDBJ databases">
        <title>Genomic Encyclopedia of Archaeal and Bacterial Type Strains, Phase II (KMG-II): from individual species to whole genera.</title>
        <authorList>
            <person name="Goeker M."/>
        </authorList>
    </citation>
    <scope>NUCLEOTIDE SEQUENCE [LARGE SCALE GENOMIC DNA]</scope>
    <source>
        <strain evidence="4 5">NSB1</strain>
    </source>
</reference>
<dbReference type="InterPro" id="IPR022409">
    <property type="entry name" value="PKD/Chitinase_dom"/>
</dbReference>
<dbReference type="Pfam" id="PF03644">
    <property type="entry name" value="Glyco_hydro_85"/>
    <property type="match status" value="1"/>
</dbReference>
<dbReference type="RefSeq" id="WP_022602865.1">
    <property type="nucleotide sequence ID" value="NZ_KI440834.1"/>
</dbReference>
<dbReference type="PROSITE" id="PS50093">
    <property type="entry name" value="PKD"/>
    <property type="match status" value="1"/>
</dbReference>
<evidence type="ECO:0000256" key="1">
    <source>
        <dbReference type="SAM" id="SignalP"/>
    </source>
</evidence>
<evidence type="ECO:0000259" key="3">
    <source>
        <dbReference type="PROSITE" id="PS50093"/>
    </source>
</evidence>
<dbReference type="GO" id="GO:0033925">
    <property type="term" value="F:mannosyl-glycoprotein endo-beta-N-acetylglucosaminidase activity"/>
    <property type="evidence" value="ECO:0007669"/>
    <property type="project" value="InterPro"/>
</dbReference>